<sequence>MRALVLILVLGLLMGPALGCSPSRSQADTVVVERQDLLLEVDVSGSLRAIDSDTLAPPAIPRVWQFKISMMAPEGAEVKQGDPVLGFDVTELQRQLERKQAERDTAATQAEASRAEAKVGHFDAALELADAQAKRRKAGLEADIPEGIVAVDELAKARLDLDLAEQRVGHLGQKDRDAQRRRQANIERWEHQHQRADATVEQLTAAIEKMSITAPRDGTVIYETNWRGEKKSVGDSVWRVSSVMQIVSLEAMEGMGEVDEVDSSRIAVGQAVSLHLDAQPDVVLHGTIASVSTMVRRQSPENPLKVVELRIELEPNDKLRLRPGMRFRGKVLTEKIEGALVVPLDAIVPTAEGPMARRRTNGRIELVPIQTGRRSATMVEITGGLELGDELARGPEARP</sequence>
<name>A0A2S9YLT8_9BACT</name>
<evidence type="ECO:0000256" key="2">
    <source>
        <dbReference type="ARBA" id="ARBA00023054"/>
    </source>
</evidence>
<dbReference type="InterPro" id="IPR058792">
    <property type="entry name" value="Beta-barrel_RND_2"/>
</dbReference>
<dbReference type="Gene3D" id="2.40.420.20">
    <property type="match status" value="1"/>
</dbReference>
<dbReference type="InterPro" id="IPR050465">
    <property type="entry name" value="UPF0194_transport"/>
</dbReference>
<dbReference type="Proteomes" id="UP000238823">
    <property type="component" value="Unassembled WGS sequence"/>
</dbReference>
<dbReference type="PANTHER" id="PTHR32347">
    <property type="entry name" value="EFFLUX SYSTEM COMPONENT YKNX-RELATED"/>
    <property type="match status" value="1"/>
</dbReference>
<evidence type="ECO:0000256" key="4">
    <source>
        <dbReference type="SAM" id="MobiDB-lite"/>
    </source>
</evidence>
<comment type="caution">
    <text evidence="6">The sequence shown here is derived from an EMBL/GenBank/DDBJ whole genome shotgun (WGS) entry which is preliminary data.</text>
</comment>
<accession>A0A2S9YLT8</accession>
<reference evidence="6 7" key="1">
    <citation type="submission" date="2018-03" db="EMBL/GenBank/DDBJ databases">
        <title>Draft Genome Sequences of the Obligatory Marine Myxobacteria Enhygromyxa salina SWB007.</title>
        <authorList>
            <person name="Poehlein A."/>
            <person name="Moghaddam J.A."/>
            <person name="Harms H."/>
            <person name="Alanjari M."/>
            <person name="Koenig G.M."/>
            <person name="Daniel R."/>
            <person name="Schaeberle T.F."/>
        </authorList>
    </citation>
    <scope>NUCLEOTIDE SEQUENCE [LARGE SCALE GENOMIC DNA]</scope>
    <source>
        <strain evidence="6 7">SWB007</strain>
    </source>
</reference>
<feature type="domain" description="CusB-like beta-barrel" evidence="5">
    <location>
        <begin position="257"/>
        <end position="329"/>
    </location>
</feature>
<proteinExistence type="predicted"/>
<comment type="subcellular location">
    <subcellularLocation>
        <location evidence="1">Cell envelope</location>
    </subcellularLocation>
</comment>
<dbReference type="RefSeq" id="WP_106091163.1">
    <property type="nucleotide sequence ID" value="NZ_PVNL01000084.1"/>
</dbReference>
<feature type="coiled-coil region" evidence="3">
    <location>
        <begin position="89"/>
        <end position="118"/>
    </location>
</feature>
<dbReference type="GO" id="GO:0030313">
    <property type="term" value="C:cell envelope"/>
    <property type="evidence" value="ECO:0007669"/>
    <property type="project" value="UniProtKB-SubCell"/>
</dbReference>
<gene>
    <name evidence="6" type="ORF">ENSA7_42150</name>
</gene>
<dbReference type="OrthoDB" id="9784484at2"/>
<dbReference type="EMBL" id="PVNL01000084">
    <property type="protein sequence ID" value="PRQ06075.1"/>
    <property type="molecule type" value="Genomic_DNA"/>
</dbReference>
<dbReference type="PANTHER" id="PTHR32347:SF23">
    <property type="entry name" value="BLL5650 PROTEIN"/>
    <property type="match status" value="1"/>
</dbReference>
<protein>
    <submittedName>
        <fullName evidence="6">Putative efflux pump membrane fusion protein</fullName>
    </submittedName>
</protein>
<evidence type="ECO:0000256" key="1">
    <source>
        <dbReference type="ARBA" id="ARBA00004196"/>
    </source>
</evidence>
<evidence type="ECO:0000313" key="6">
    <source>
        <dbReference type="EMBL" id="PRQ06075.1"/>
    </source>
</evidence>
<evidence type="ECO:0000256" key="3">
    <source>
        <dbReference type="SAM" id="Coils"/>
    </source>
</evidence>
<dbReference type="AlphaFoldDB" id="A0A2S9YLT8"/>
<feature type="region of interest" description="Disordered" evidence="4">
    <location>
        <begin position="172"/>
        <end position="193"/>
    </location>
</feature>
<evidence type="ECO:0000313" key="7">
    <source>
        <dbReference type="Proteomes" id="UP000238823"/>
    </source>
</evidence>
<dbReference type="Pfam" id="PF25954">
    <property type="entry name" value="Beta-barrel_RND_2"/>
    <property type="match status" value="1"/>
</dbReference>
<organism evidence="6 7">
    <name type="scientific">Enhygromyxa salina</name>
    <dbReference type="NCBI Taxonomy" id="215803"/>
    <lineage>
        <taxon>Bacteria</taxon>
        <taxon>Pseudomonadati</taxon>
        <taxon>Myxococcota</taxon>
        <taxon>Polyangia</taxon>
        <taxon>Nannocystales</taxon>
        <taxon>Nannocystaceae</taxon>
        <taxon>Enhygromyxa</taxon>
    </lineage>
</organism>
<dbReference type="Gene3D" id="2.40.30.170">
    <property type="match status" value="1"/>
</dbReference>
<evidence type="ECO:0000259" key="5">
    <source>
        <dbReference type="Pfam" id="PF25954"/>
    </source>
</evidence>
<keyword evidence="2 3" id="KW-0175">Coiled coil</keyword>